<evidence type="ECO:0000313" key="4">
    <source>
        <dbReference type="Proteomes" id="UP000326331"/>
    </source>
</evidence>
<organism evidence="3 4">
    <name type="scientific">Tepidiforma bonchosmolovskayae</name>
    <dbReference type="NCBI Taxonomy" id="2601677"/>
    <lineage>
        <taxon>Bacteria</taxon>
        <taxon>Bacillati</taxon>
        <taxon>Chloroflexota</taxon>
        <taxon>Tepidiformia</taxon>
        <taxon>Tepidiformales</taxon>
        <taxon>Tepidiformaceae</taxon>
        <taxon>Tepidiforma</taxon>
    </lineage>
</organism>
<sequence>MRPGLLAVQEGRGLHDYSKVLPQATPETQPFWDGLKQGKLMLQRNKQTGKAYFPPRPFDPRDPFAEVEWFEASGKGRLLSYVISHRPPPGFEAPFAIAVVETDEGIKMMTNIIDCPQTPEALQLDMRLELAPTKVNDEITLPTWRPAKEA</sequence>
<dbReference type="EMBL" id="CP042829">
    <property type="protein sequence ID" value="QFG03751.1"/>
    <property type="molecule type" value="Genomic_DNA"/>
</dbReference>
<accession>A0ABX6C3A1</accession>
<evidence type="ECO:0000313" key="3">
    <source>
        <dbReference type="EMBL" id="QFG03751.1"/>
    </source>
</evidence>
<feature type="domain" description="ChsH2 rubredoxin-like zinc ribbon" evidence="2">
    <location>
        <begin position="32"/>
        <end position="58"/>
    </location>
</feature>
<gene>
    <name evidence="3" type="ORF">Tbon_10740</name>
</gene>
<dbReference type="InterPro" id="IPR022002">
    <property type="entry name" value="ChsH2_Znr"/>
</dbReference>
<dbReference type="Pfam" id="PF12172">
    <property type="entry name" value="zf-ChsH2"/>
    <property type="match status" value="1"/>
</dbReference>
<keyword evidence="4" id="KW-1185">Reference proteome</keyword>
<evidence type="ECO:0000259" key="2">
    <source>
        <dbReference type="Pfam" id="PF12172"/>
    </source>
</evidence>
<feature type="domain" description="ChsH2 C-terminal OB-fold" evidence="1">
    <location>
        <begin position="69"/>
        <end position="130"/>
    </location>
</feature>
<dbReference type="Gene3D" id="6.10.30.10">
    <property type="match status" value="1"/>
</dbReference>
<reference evidence="3 4" key="1">
    <citation type="submission" date="2019-10" db="EMBL/GenBank/DDBJ databases">
        <title>Thermopilla bonchosmolovskayae gen. nov., sp. nov., a moderately thermophilic Chloroflexi bacterium from a Chukotka hot spring (Arctic, Russia), representing a novel classis Thermopillaia, which include previously uncultivated lineage OLB14.</title>
        <authorList>
            <person name="Kochetkova T.V."/>
            <person name="Zayulina K.S."/>
            <person name="Zhigarkov V.S."/>
            <person name="Minaev N.V."/>
            <person name="Novikov A."/>
            <person name="Toshchakov S.V."/>
            <person name="Elcheninov A.G."/>
            <person name="Kublanov I.V."/>
        </authorList>
    </citation>
    <scope>NUCLEOTIDE SEQUENCE [LARGE SCALE GENOMIC DNA]</scope>
    <source>
        <strain evidence="3 4">3753O</strain>
    </source>
</reference>
<dbReference type="InterPro" id="IPR052513">
    <property type="entry name" value="Thioester_dehydratase-like"/>
</dbReference>
<proteinExistence type="predicted"/>
<dbReference type="InterPro" id="IPR002878">
    <property type="entry name" value="ChsH2_C"/>
</dbReference>
<protein>
    <submittedName>
        <fullName evidence="3">OB-fold domain-containing protein</fullName>
    </submittedName>
</protein>
<dbReference type="PANTHER" id="PTHR34075">
    <property type="entry name" value="BLR3430 PROTEIN"/>
    <property type="match status" value="1"/>
</dbReference>
<dbReference type="InterPro" id="IPR012340">
    <property type="entry name" value="NA-bd_OB-fold"/>
</dbReference>
<dbReference type="RefSeq" id="WP_158067701.1">
    <property type="nucleotide sequence ID" value="NZ_CP042829.1"/>
</dbReference>
<dbReference type="PANTHER" id="PTHR34075:SF5">
    <property type="entry name" value="BLR3430 PROTEIN"/>
    <property type="match status" value="1"/>
</dbReference>
<dbReference type="SUPFAM" id="SSF50249">
    <property type="entry name" value="Nucleic acid-binding proteins"/>
    <property type="match status" value="1"/>
</dbReference>
<evidence type="ECO:0000259" key="1">
    <source>
        <dbReference type="Pfam" id="PF01796"/>
    </source>
</evidence>
<dbReference type="Pfam" id="PF01796">
    <property type="entry name" value="OB_ChsH2_C"/>
    <property type="match status" value="1"/>
</dbReference>
<dbReference type="Proteomes" id="UP000326331">
    <property type="component" value="Chromosome"/>
</dbReference>
<name>A0ABX6C3A1_9CHLR</name>